<evidence type="ECO:0000313" key="2">
    <source>
        <dbReference type="EMBL" id="WZO32661.1"/>
    </source>
</evidence>
<reference evidence="2" key="1">
    <citation type="submission" date="2024-04" db="EMBL/GenBank/DDBJ databases">
        <authorList>
            <person name="Roder T."/>
            <person name="Oberhansli S."/>
            <person name="Kreuzer M."/>
        </authorList>
    </citation>
    <scope>NUCLEOTIDE SEQUENCE</scope>
    <source>
        <strain evidence="2">LWS13-1.2</strain>
    </source>
</reference>
<dbReference type="EMBL" id="CP151632">
    <property type="protein sequence ID" value="WZO32661.1"/>
    <property type="molecule type" value="Genomic_DNA"/>
</dbReference>
<feature type="signal peptide" evidence="1">
    <location>
        <begin position="1"/>
        <end position="21"/>
    </location>
</feature>
<dbReference type="InterPro" id="IPR021903">
    <property type="entry name" value="DUF3515"/>
</dbReference>
<name>A0AAU6S6Y6_9MICO</name>
<protein>
    <submittedName>
        <fullName evidence="2">DUF3515 domain-containing protein</fullName>
    </submittedName>
</protein>
<proteinExistence type="predicted"/>
<dbReference type="Pfam" id="PF12028">
    <property type="entry name" value="DUF3515"/>
    <property type="match status" value="1"/>
</dbReference>
<accession>A0AAU6S6Y6</accession>
<sequence>MRVLPSLAALGLAAVAALALAGCTSTVDLDPAEAANDPQCAEITSNLPDTLSGQPRRWTDAQATGAWGEPARVLLTCGVEPPGPTTLRCQSVAGVDWIVDDSDAPRFRITTFGRTPAVEIYLDTTADEDGNGASSRDVLDALSPIVSVLPVDGECLDRAEATPAP</sequence>
<dbReference type="AlphaFoldDB" id="A0AAU6S6Y6"/>
<evidence type="ECO:0000256" key="1">
    <source>
        <dbReference type="SAM" id="SignalP"/>
    </source>
</evidence>
<dbReference type="RefSeq" id="WP_349427299.1">
    <property type="nucleotide sequence ID" value="NZ_CP151632.1"/>
</dbReference>
<dbReference type="PROSITE" id="PS51257">
    <property type="entry name" value="PROKAR_LIPOPROTEIN"/>
    <property type="match status" value="1"/>
</dbReference>
<feature type="chain" id="PRO_5043985913" evidence="1">
    <location>
        <begin position="22"/>
        <end position="165"/>
    </location>
</feature>
<organism evidence="2">
    <name type="scientific">Microbacterium sp. LWS13-1.2</name>
    <dbReference type="NCBI Taxonomy" id="3135264"/>
    <lineage>
        <taxon>Bacteria</taxon>
        <taxon>Bacillati</taxon>
        <taxon>Actinomycetota</taxon>
        <taxon>Actinomycetes</taxon>
        <taxon>Micrococcales</taxon>
        <taxon>Microbacteriaceae</taxon>
        <taxon>Microbacterium</taxon>
    </lineage>
</organism>
<keyword evidence="1" id="KW-0732">Signal</keyword>
<gene>
    <name evidence="2" type="ORF">MRBLWS13_000260</name>
</gene>